<name>A0A844SF38_9BRAD</name>
<accession>A0A844SF38</accession>
<evidence type="ECO:0000256" key="1">
    <source>
        <dbReference type="SAM" id="MobiDB-lite"/>
    </source>
</evidence>
<keyword evidence="3" id="KW-1185">Reference proteome</keyword>
<protein>
    <recommendedName>
        <fullName evidence="4">LysR substrate-binding domain-containing protein</fullName>
    </recommendedName>
</protein>
<gene>
    <name evidence="2" type="ORF">GPL21_03365</name>
</gene>
<comment type="caution">
    <text evidence="2">The sequence shown here is derived from an EMBL/GenBank/DDBJ whole genome shotgun (WGS) entry which is preliminary data.</text>
</comment>
<proteinExistence type="predicted"/>
<dbReference type="AlphaFoldDB" id="A0A844SF38"/>
<feature type="compositionally biased region" description="Low complexity" evidence="1">
    <location>
        <begin position="9"/>
        <end position="20"/>
    </location>
</feature>
<dbReference type="SUPFAM" id="SSF53850">
    <property type="entry name" value="Periplasmic binding protein-like II"/>
    <property type="match status" value="1"/>
</dbReference>
<organism evidence="2 3">
    <name type="scientific">Bradyrhizobium pachyrhizi</name>
    <dbReference type="NCBI Taxonomy" id="280333"/>
    <lineage>
        <taxon>Bacteria</taxon>
        <taxon>Pseudomonadati</taxon>
        <taxon>Pseudomonadota</taxon>
        <taxon>Alphaproteobacteria</taxon>
        <taxon>Hyphomicrobiales</taxon>
        <taxon>Nitrobacteraceae</taxon>
        <taxon>Bradyrhizobium</taxon>
    </lineage>
</organism>
<evidence type="ECO:0000313" key="3">
    <source>
        <dbReference type="Proteomes" id="UP000436468"/>
    </source>
</evidence>
<feature type="region of interest" description="Disordered" evidence="1">
    <location>
        <begin position="1"/>
        <end position="23"/>
    </location>
</feature>
<dbReference type="EMBL" id="WQNF01000002">
    <property type="protein sequence ID" value="MVT64155.1"/>
    <property type="molecule type" value="Genomic_DNA"/>
</dbReference>
<reference evidence="2 3" key="1">
    <citation type="submission" date="2019-12" db="EMBL/GenBank/DDBJ databases">
        <title>Draft genome sequences Bradyrhizobium cajani AMBPC1010, Bradyrhizobium pachyrhizi AMBPC1040 and Bradyrhizobium yuanmingense ALSPC3051, three plant growth promoting strains isolated from nodules of Cajanus cajan L. in Dominican Republic.</title>
        <authorList>
            <person name="Flores-Felix J.D."/>
            <person name="Araujo J."/>
            <person name="Diaz-Alcantara C."/>
            <person name="Gonzalez-Andres F."/>
            <person name="Velazquez E."/>
        </authorList>
    </citation>
    <scope>NUCLEOTIDE SEQUENCE [LARGE SCALE GENOMIC DNA]</scope>
    <source>
        <strain evidence="2 3">1040</strain>
    </source>
</reference>
<evidence type="ECO:0008006" key="4">
    <source>
        <dbReference type="Google" id="ProtNLM"/>
    </source>
</evidence>
<evidence type="ECO:0000313" key="2">
    <source>
        <dbReference type="EMBL" id="MVT64155.1"/>
    </source>
</evidence>
<sequence length="113" mass="11313">MGPGPAGCRSASPPTRSRPSGDPAPPLCPLSLHLCCRLAATGRFITMLPGSVAQFAGGDLGLKVLPVQLPRAAAVSAAIVTLKGRTLGPTAEIFIACIREIAKAAASKAAAGR</sequence>
<dbReference type="Proteomes" id="UP000436468">
    <property type="component" value="Unassembled WGS sequence"/>
</dbReference>